<accession>A0A140HAI4</accession>
<dbReference type="PROSITE" id="PS50926">
    <property type="entry name" value="TRAM"/>
    <property type="match status" value="2"/>
</dbReference>
<reference evidence="6" key="1">
    <citation type="submission" date="2015-06" db="EMBL/GenBank/DDBJ databases">
        <title>Chloroplast phylogenomic data from the green algal order Sphaeropleales (Chlorophyceae, Chlorophyta) reveal complex patterns of sequence evolution.</title>
        <authorList>
            <person name="Fucikova K."/>
            <person name="Lewis P.O."/>
            <person name="Lewis L.A."/>
        </authorList>
    </citation>
    <scope>NUCLEOTIDE SEQUENCE</scope>
    <source>
        <strain evidence="6">UTEX 66</strain>
    </source>
</reference>
<dbReference type="Gene3D" id="2.40.50.140">
    <property type="entry name" value="Nucleic acid-binding proteins"/>
    <property type="match status" value="2"/>
</dbReference>
<dbReference type="AlphaFoldDB" id="A0A140HAI4"/>
<gene>
    <name evidence="3 6" type="primary">rps2</name>
    <name evidence="6" type="ORF">VU21_34</name>
</gene>
<dbReference type="InterPro" id="IPR012340">
    <property type="entry name" value="NA-bd_OB-fold"/>
</dbReference>
<feature type="domain" description="TRAM" evidence="5">
    <location>
        <begin position="25"/>
        <end position="87"/>
    </location>
</feature>
<dbReference type="Pfam" id="PF01938">
    <property type="entry name" value="TRAM"/>
    <property type="match status" value="2"/>
</dbReference>
<dbReference type="PANTHER" id="PTHR12534:SF0">
    <property type="entry name" value="SMALL RIBOSOMAL SUBUNIT PROTEIN US2M"/>
    <property type="match status" value="1"/>
</dbReference>
<comment type="similarity">
    <text evidence="2 3">Belongs to the universal ribosomal protein uS2 family.</text>
</comment>
<dbReference type="GO" id="GO:0006412">
    <property type="term" value="P:translation"/>
    <property type="evidence" value="ECO:0007669"/>
    <property type="project" value="UniProtKB-UniRule"/>
</dbReference>
<keyword evidence="6" id="KW-0934">Plastid</keyword>
<protein>
    <recommendedName>
        <fullName evidence="3">Small ribosomal subunit protein uS2c</fullName>
    </recommendedName>
</protein>
<evidence type="ECO:0000259" key="5">
    <source>
        <dbReference type="PROSITE" id="PS50926"/>
    </source>
</evidence>
<keyword evidence="3 6" id="KW-0689">Ribosomal protein</keyword>
<dbReference type="InterPro" id="IPR001865">
    <property type="entry name" value="Ribosomal_uS2"/>
</dbReference>
<dbReference type="EMBL" id="KT199253">
    <property type="protein sequence ID" value="AMO01183.1"/>
    <property type="molecule type" value="Genomic_DNA"/>
</dbReference>
<dbReference type="HAMAP" id="MF_00291_B">
    <property type="entry name" value="Ribosomal_uS2_B"/>
    <property type="match status" value="1"/>
</dbReference>
<evidence type="ECO:0000256" key="1">
    <source>
        <dbReference type="ARBA" id="ARBA00004229"/>
    </source>
</evidence>
<keyword evidence="4" id="KW-0175">Coiled coil</keyword>
<feature type="coiled-coil region" evidence="4">
    <location>
        <begin position="470"/>
        <end position="497"/>
    </location>
</feature>
<geneLocation type="chloroplast" evidence="6"/>
<evidence type="ECO:0000256" key="2">
    <source>
        <dbReference type="ARBA" id="ARBA00006242"/>
    </source>
</evidence>
<dbReference type="GeneID" id="27073670"/>
<organism evidence="6">
    <name type="scientific">Bracteacoccus minor</name>
    <dbReference type="NCBI Taxonomy" id="50037"/>
    <lineage>
        <taxon>Eukaryota</taxon>
        <taxon>Viridiplantae</taxon>
        <taxon>Chlorophyta</taxon>
        <taxon>core chlorophytes</taxon>
        <taxon>Chlorophyceae</taxon>
        <taxon>CS clade</taxon>
        <taxon>Sphaeropleales</taxon>
        <taxon>Bracteacoccaceae</taxon>
        <taxon>Bracteacoccus</taxon>
    </lineage>
</organism>
<keyword evidence="6" id="KW-0150">Chloroplast</keyword>
<sequence>MKTNIKKTKSSISKNMKLSNKQSVPFNIGEIFAVKVSALGFKNLGLAELPNGYTIAIPNVNLGDEVRIQVETIISEKTKYATAKVLNFIKKAKKTTIPRIGEILEITITKTGPKGSGLVQLFENFTLIVPKTSVGDQLKVKVTRIKSNYAFAKTMSDTIDKNPKIQNSFEQHRTVIDGHKLSAQNISNEIIAPTLSVGSKINLILPKSAKSYSNYVIVKLNTNNENFSKKLHVFIKMGLGAQLGDSVRIKIMKTGSNFAVAKILKVAPMGKYQKHLLAKNSVKKMIRTGMHFGEKTIRCHANMRKFVWQRKKGKNQNRPLIKRGRHLINLLKTRRCLTKALKQLAKYAAKGRTFLFVGTKKSAAALIARTAMLTKTSFFVNTRWLGGMLTNWKTILKSIAQVRPILQEKQRIIKKILEKRQKIKTRLMKKVNLLRKRSQKLMTKGKFLIARIKNNKNGFIENSQKLVYKKTQLVKKNENLIQKYTQLKLKNKQFVEQNQQYRNIGNLLIEQKNTLSRQLRKDRAKLLQFTQLFSIGQQLISLKKTSHEKGKQVLAISYAQFTKLLKQNEGLADSALCAVPNPPKQVLNTIINSMTMKYDMSNEQFSLPASNSSKAERAINSVFSAVVSDISQNANTIVLSKLLNKFTRFLPFIQLYIKTLILRIENNQTLLTNVHRNIQTIRTKVDAYETKIRKIGAQLRLIKTKLLTEQKNLLKLKIKLKKLASEQRLLKFLPKLRYLPTPKTLMSETVQILMKKFVDPKMSYPMDQIYDDKLKFTSKKIAAARKQKWQRLEKYFGGLTKMAKMNKKQISSNIAIIIGQQEEMNAVRECQKLGIKMFTLVDTNCNPRLADHVIPANDDSRNSVKFVLGEMLTRIRLAQKLRKKILSRRIRKYSTNK</sequence>
<comment type="subcellular location">
    <subcellularLocation>
        <location evidence="1 3">Plastid</location>
        <location evidence="1 3">Chloroplast</location>
    </subcellularLocation>
</comment>
<evidence type="ECO:0000313" key="6">
    <source>
        <dbReference type="EMBL" id="AMO01183.1"/>
    </source>
</evidence>
<dbReference type="PANTHER" id="PTHR12534">
    <property type="entry name" value="30S RIBOSOMAL PROTEIN S2 PROKARYOTIC AND ORGANELLAR"/>
    <property type="match status" value="1"/>
</dbReference>
<dbReference type="Gene3D" id="3.40.50.10490">
    <property type="entry name" value="Glucose-6-phosphate isomerase like protein, domain 1"/>
    <property type="match status" value="2"/>
</dbReference>
<dbReference type="NCBIfam" id="TIGR01011">
    <property type="entry name" value="rpsB_bact"/>
    <property type="match status" value="1"/>
</dbReference>
<dbReference type="GO" id="GO:0009507">
    <property type="term" value="C:chloroplast"/>
    <property type="evidence" value="ECO:0007669"/>
    <property type="project" value="UniProtKB-SubCell"/>
</dbReference>
<name>A0A140HAI4_9CHLO</name>
<dbReference type="GO" id="GO:0003735">
    <property type="term" value="F:structural constituent of ribosome"/>
    <property type="evidence" value="ECO:0007669"/>
    <property type="project" value="InterPro"/>
</dbReference>
<feature type="domain" description="TRAM" evidence="5">
    <location>
        <begin position="97"/>
        <end position="156"/>
    </location>
</feature>
<dbReference type="SUPFAM" id="SSF52313">
    <property type="entry name" value="Ribosomal protein S2"/>
    <property type="match status" value="2"/>
</dbReference>
<dbReference type="InterPro" id="IPR005706">
    <property type="entry name" value="Ribosomal_uS2_bac/mit/plastid"/>
</dbReference>
<dbReference type="SUPFAM" id="SSF50249">
    <property type="entry name" value="Nucleic acid-binding proteins"/>
    <property type="match status" value="2"/>
</dbReference>
<dbReference type="CDD" id="cd01425">
    <property type="entry name" value="RPS2"/>
    <property type="match status" value="1"/>
</dbReference>
<evidence type="ECO:0000256" key="3">
    <source>
        <dbReference type="HAMAP-Rule" id="MF_00291"/>
    </source>
</evidence>
<keyword evidence="3" id="KW-0687">Ribonucleoprotein</keyword>
<proteinExistence type="inferred from homology"/>
<evidence type="ECO:0000256" key="4">
    <source>
        <dbReference type="SAM" id="Coils"/>
    </source>
</evidence>
<dbReference type="Pfam" id="PF00318">
    <property type="entry name" value="Ribosomal_S2"/>
    <property type="match status" value="2"/>
</dbReference>
<dbReference type="GO" id="GO:0005763">
    <property type="term" value="C:mitochondrial small ribosomal subunit"/>
    <property type="evidence" value="ECO:0007669"/>
    <property type="project" value="TreeGrafter"/>
</dbReference>
<dbReference type="RefSeq" id="YP_009238305.1">
    <property type="nucleotide sequence ID" value="NC_029674.1"/>
</dbReference>
<dbReference type="InterPro" id="IPR023591">
    <property type="entry name" value="Ribosomal_uS2_flav_dom_sf"/>
</dbReference>
<dbReference type="InterPro" id="IPR002792">
    <property type="entry name" value="TRAM_dom"/>
</dbReference>